<feature type="compositionally biased region" description="Low complexity" evidence="7">
    <location>
        <begin position="976"/>
        <end position="987"/>
    </location>
</feature>
<keyword evidence="10" id="KW-1185">Reference proteome</keyword>
<dbReference type="InterPro" id="IPR051346">
    <property type="entry name" value="OTU_Deubiquitinase"/>
</dbReference>
<proteinExistence type="predicted"/>
<feature type="non-terminal residue" evidence="9">
    <location>
        <position position="1"/>
    </location>
</feature>
<dbReference type="GO" id="GO:0005737">
    <property type="term" value="C:cytoplasm"/>
    <property type="evidence" value="ECO:0007669"/>
    <property type="project" value="TreeGrafter"/>
</dbReference>
<dbReference type="eggNOG" id="ENOG502QUFK">
    <property type="taxonomic scope" value="Eukaryota"/>
</dbReference>
<dbReference type="AlphaFoldDB" id="F0YNF6"/>
<reference evidence="9 10" key="1">
    <citation type="journal article" date="2011" name="Proc. Natl. Acad. Sci. U.S.A.">
        <title>Niche of harmful alga Aureococcus anophagefferens revealed through ecogenomics.</title>
        <authorList>
            <person name="Gobler C.J."/>
            <person name="Berry D.L."/>
            <person name="Dyhrman S.T."/>
            <person name="Wilhelm S.W."/>
            <person name="Salamov A."/>
            <person name="Lobanov A.V."/>
            <person name="Zhang Y."/>
            <person name="Collier J.L."/>
            <person name="Wurch L.L."/>
            <person name="Kustka A.B."/>
            <person name="Dill B.D."/>
            <person name="Shah M."/>
            <person name="VerBerkmoes N.C."/>
            <person name="Kuo A."/>
            <person name="Terry A."/>
            <person name="Pangilinan J."/>
            <person name="Lindquist E.A."/>
            <person name="Lucas S."/>
            <person name="Paulsen I.T."/>
            <person name="Hattenrath-Lehmann T.K."/>
            <person name="Talmage S.C."/>
            <person name="Walker E.A."/>
            <person name="Koch F."/>
            <person name="Burson A.M."/>
            <person name="Marcoval M.A."/>
            <person name="Tang Y.Z."/>
            <person name="Lecleir G.R."/>
            <person name="Coyne K.J."/>
            <person name="Berg G.M."/>
            <person name="Bertrand E.M."/>
            <person name="Saito M.A."/>
            <person name="Gladyshev V.N."/>
            <person name="Grigoriev I.V."/>
        </authorList>
    </citation>
    <scope>NUCLEOTIDE SEQUENCE [LARGE SCALE GENOMIC DNA]</scope>
    <source>
        <strain evidence="10">CCMP 1984</strain>
    </source>
</reference>
<dbReference type="Pfam" id="PF12359">
    <property type="entry name" value="DUF3645"/>
    <property type="match status" value="1"/>
</dbReference>
<evidence type="ECO:0000256" key="5">
    <source>
        <dbReference type="ARBA" id="ARBA00022801"/>
    </source>
</evidence>
<dbReference type="GO" id="GO:0070530">
    <property type="term" value="F:K63-linked polyubiquitin modification-dependent protein binding"/>
    <property type="evidence" value="ECO:0007669"/>
    <property type="project" value="TreeGrafter"/>
</dbReference>
<dbReference type="GeneID" id="20226597"/>
<evidence type="ECO:0000256" key="1">
    <source>
        <dbReference type="ARBA" id="ARBA00000707"/>
    </source>
</evidence>
<dbReference type="Proteomes" id="UP000002729">
    <property type="component" value="Unassembled WGS sequence"/>
</dbReference>
<evidence type="ECO:0000313" key="10">
    <source>
        <dbReference type="Proteomes" id="UP000002729"/>
    </source>
</evidence>
<dbReference type="InterPro" id="IPR022105">
    <property type="entry name" value="DUF3645"/>
</dbReference>
<evidence type="ECO:0000256" key="2">
    <source>
        <dbReference type="ARBA" id="ARBA00012759"/>
    </source>
</evidence>
<dbReference type="GO" id="GO:0071947">
    <property type="term" value="P:protein deubiquitination involved in ubiquitin-dependent protein catabolic process"/>
    <property type="evidence" value="ECO:0007669"/>
    <property type="project" value="TreeGrafter"/>
</dbReference>
<dbReference type="RefSeq" id="XP_009041948.1">
    <property type="nucleotide sequence ID" value="XM_009043700.1"/>
</dbReference>
<dbReference type="KEGG" id="aaf:AURANDRAFT_68085"/>
<comment type="catalytic activity">
    <reaction evidence="1">
        <text>Thiol-dependent hydrolysis of ester, thioester, amide, peptide and isopeptide bonds formed by the C-terminal Gly of ubiquitin (a 76-residue protein attached to proteins as an intracellular targeting signal).</text>
        <dbReference type="EC" id="3.4.19.12"/>
    </reaction>
</comment>
<feature type="region of interest" description="Disordered" evidence="7">
    <location>
        <begin position="976"/>
        <end position="1022"/>
    </location>
</feature>
<keyword evidence="5" id="KW-0378">Hydrolase</keyword>
<sequence length="1022" mass="105139">RRGRAGLAAAPRGLEDPADGGDAARDQRGAALAGLRDALAGRAAPALRRWLPGLLAAGDRLGLRRACAVHAHALLVAAAVADAGGGDARGDVVALLGAQCFLGAYDDRADRDDVADDGDPAAAARRGEGPLGVDDGELAGVWQRQRLRVLGWLRAGLGAGGPAHGALEAVVDVVAAAARGRGAAAPGRAARAWAELDGFPGRFSPAEEAGDDRGDGDGDAAAAAAAAAPPPGGGDGDDYGAHLRAALDRRGRRAEVVDVQLGEFSLRQRRLEALPRDVRDDADAAAALGGGVGVDAMLSALSSCGADRRGDAAAARVGLSLAALEAGCDRFLGADDWPWALAEELPLAVAARRTDAWLDDDACETALDAALDARRPRGGLGFPADAVDAPARRAVANLRAGRRGEPWEPLPAAGDAGAPLEDPWAPLAWPEDRARRARAAGGGAPYARAAGFAGGDGLGPSLGLAGGRAVAWLRAHAGFRGAGDAPGAWTARRLLAVPFVGKDRPSDASEFSHPDVLIGLTILAVRHEGLRDSDALWVLGDLQRRFRAEAGPAARRPAARAYARYVEGAGGAVRGARAGGGGVWPVDALDLGDGAMVGPAVALLRRSVACGRDYLWRRCFPETLTIRPSKLAASGQELGGAAIFGARVGFSGTPNDLVPAELGPCAFEAATDGRVARVLGDARVVARVALEAGWTPASLLGRVAREARAPYRALVDAGALVTGLSNREAAAALLAGGLGHCDGVLYFDEEDRPRVARRGGDDAAAASPVAAARRFTFYDHAHCTGLDVAQAADCRGALTLSKDSTYRDLAQAAFRLRRLGAGQTLALLVSPELAGCLAEARAAPRAAVAAALGDDAAWPALLRELLAWLAANGLRRERVNFFLLAEQSVANVAHRELLGRHRDVGDARAGSGAAWLRARVAFDVENAVPAPRPCSERIAQLVEEHADLMTDAPDFGAAQAALAAVSAAEAAARAPRAGGAAAAFEGLQEQEAEEEAEEEQAQEREQERRVPTGVRVRGARAD</sequence>
<dbReference type="GO" id="GO:0005634">
    <property type="term" value="C:nucleus"/>
    <property type="evidence" value="ECO:0007669"/>
    <property type="project" value="TreeGrafter"/>
</dbReference>
<dbReference type="EMBL" id="GL833175">
    <property type="protein sequence ID" value="EGB03337.1"/>
    <property type="molecule type" value="Genomic_DNA"/>
</dbReference>
<organism evidence="10">
    <name type="scientific">Aureococcus anophagefferens</name>
    <name type="common">Harmful bloom alga</name>
    <dbReference type="NCBI Taxonomy" id="44056"/>
    <lineage>
        <taxon>Eukaryota</taxon>
        <taxon>Sar</taxon>
        <taxon>Stramenopiles</taxon>
        <taxon>Ochrophyta</taxon>
        <taxon>Pelagophyceae</taxon>
        <taxon>Pelagomonadales</taxon>
        <taxon>Pelagomonadaceae</taxon>
        <taxon>Aureococcus</taxon>
    </lineage>
</organism>
<dbReference type="PANTHER" id="PTHR13367:SF28">
    <property type="entry name" value="UBIQUITIN THIOESTERASE ZRANB1"/>
    <property type="match status" value="1"/>
</dbReference>
<feature type="compositionally biased region" description="Acidic residues" evidence="7">
    <location>
        <begin position="988"/>
        <end position="1000"/>
    </location>
</feature>
<dbReference type="OrthoDB" id="3182339at2759"/>
<protein>
    <recommendedName>
        <fullName evidence="2">ubiquitinyl hydrolase 1</fullName>
        <ecNumber evidence="2">3.4.19.12</ecNumber>
    </recommendedName>
</protein>
<accession>F0YNF6</accession>
<keyword evidence="3" id="KW-0645">Protease</keyword>
<dbReference type="EC" id="3.4.19.12" evidence="2"/>
<dbReference type="PANTHER" id="PTHR13367">
    <property type="entry name" value="UBIQUITIN THIOESTERASE"/>
    <property type="match status" value="1"/>
</dbReference>
<feature type="region of interest" description="Disordered" evidence="7">
    <location>
        <begin position="200"/>
        <end position="237"/>
    </location>
</feature>
<dbReference type="InParanoid" id="F0YNF6"/>
<evidence type="ECO:0000256" key="7">
    <source>
        <dbReference type="SAM" id="MobiDB-lite"/>
    </source>
</evidence>
<feature type="region of interest" description="Disordered" evidence="7">
    <location>
        <begin position="1"/>
        <end position="25"/>
    </location>
</feature>
<feature type="compositionally biased region" description="Low complexity" evidence="7">
    <location>
        <begin position="1"/>
        <end position="12"/>
    </location>
</feature>
<evidence type="ECO:0000256" key="3">
    <source>
        <dbReference type="ARBA" id="ARBA00022670"/>
    </source>
</evidence>
<gene>
    <name evidence="9" type="ORF">AURANDRAFT_68085</name>
</gene>
<feature type="compositionally biased region" description="Basic and acidic residues" evidence="7">
    <location>
        <begin position="1001"/>
        <end position="1010"/>
    </location>
</feature>
<keyword evidence="4" id="KW-0833">Ubl conjugation pathway</keyword>
<evidence type="ECO:0000259" key="8">
    <source>
        <dbReference type="Pfam" id="PF12359"/>
    </source>
</evidence>
<evidence type="ECO:0000256" key="4">
    <source>
        <dbReference type="ARBA" id="ARBA00022786"/>
    </source>
</evidence>
<evidence type="ECO:0000256" key="6">
    <source>
        <dbReference type="ARBA" id="ARBA00022807"/>
    </source>
</evidence>
<keyword evidence="6" id="KW-0788">Thiol protease</keyword>
<dbReference type="GO" id="GO:0004843">
    <property type="term" value="F:cysteine-type deubiquitinase activity"/>
    <property type="evidence" value="ECO:0007669"/>
    <property type="project" value="UniProtKB-EC"/>
</dbReference>
<feature type="domain" description="DUF3645" evidence="8">
    <location>
        <begin position="491"/>
        <end position="521"/>
    </location>
</feature>
<name>F0YNF6_AURAN</name>
<evidence type="ECO:0000313" key="9">
    <source>
        <dbReference type="EMBL" id="EGB03337.1"/>
    </source>
</evidence>